<feature type="domain" description="Carbohydrate kinase PfkB" evidence="6">
    <location>
        <begin position="24"/>
        <end position="307"/>
    </location>
</feature>
<evidence type="ECO:0000313" key="8">
    <source>
        <dbReference type="Proteomes" id="UP000644699"/>
    </source>
</evidence>
<evidence type="ECO:0000313" key="7">
    <source>
        <dbReference type="EMBL" id="GGE24150.1"/>
    </source>
</evidence>
<evidence type="ECO:0000256" key="3">
    <source>
        <dbReference type="ARBA" id="ARBA00022741"/>
    </source>
</evidence>
<dbReference type="PANTHER" id="PTHR43085:SF1">
    <property type="entry name" value="PSEUDOURIDINE KINASE-RELATED"/>
    <property type="match status" value="1"/>
</dbReference>
<keyword evidence="3" id="KW-0547">Nucleotide-binding</keyword>
<gene>
    <name evidence="7" type="ORF">GCM10011390_49470</name>
</gene>
<dbReference type="Gene3D" id="3.40.1190.20">
    <property type="match status" value="1"/>
</dbReference>
<evidence type="ECO:0000256" key="5">
    <source>
        <dbReference type="ARBA" id="ARBA00022840"/>
    </source>
</evidence>
<evidence type="ECO:0000259" key="6">
    <source>
        <dbReference type="Pfam" id="PF00294"/>
    </source>
</evidence>
<dbReference type="Pfam" id="PF00294">
    <property type="entry name" value="PfkB"/>
    <property type="match status" value="1"/>
</dbReference>
<reference evidence="7" key="2">
    <citation type="submission" date="2020-09" db="EMBL/GenBank/DDBJ databases">
        <authorList>
            <person name="Sun Q."/>
            <person name="Zhou Y."/>
        </authorList>
    </citation>
    <scope>NUCLEOTIDE SEQUENCE</scope>
    <source>
        <strain evidence="7">CGMCC 1.15367</strain>
    </source>
</reference>
<keyword evidence="5" id="KW-0067">ATP-binding</keyword>
<comment type="caution">
    <text evidence="7">The sequence shown here is derived from an EMBL/GenBank/DDBJ whole genome shotgun (WGS) entry which is preliminary data.</text>
</comment>
<dbReference type="EMBL" id="BMIQ01000013">
    <property type="protein sequence ID" value="GGE24150.1"/>
    <property type="molecule type" value="Genomic_DNA"/>
</dbReference>
<keyword evidence="2" id="KW-0808">Transferase</keyword>
<keyword evidence="4" id="KW-0418">Kinase</keyword>
<accession>A0A917A378</accession>
<evidence type="ECO:0000256" key="4">
    <source>
        <dbReference type="ARBA" id="ARBA00022777"/>
    </source>
</evidence>
<organism evidence="7 8">
    <name type="scientific">Aureimonas endophytica</name>
    <dbReference type="NCBI Taxonomy" id="2027858"/>
    <lineage>
        <taxon>Bacteria</taxon>
        <taxon>Pseudomonadati</taxon>
        <taxon>Pseudomonadota</taxon>
        <taxon>Alphaproteobacteria</taxon>
        <taxon>Hyphomicrobiales</taxon>
        <taxon>Aurantimonadaceae</taxon>
        <taxon>Aureimonas</taxon>
    </lineage>
</organism>
<reference evidence="7" key="1">
    <citation type="journal article" date="2014" name="Int. J. Syst. Evol. Microbiol.">
        <title>Complete genome sequence of Corynebacterium casei LMG S-19264T (=DSM 44701T), isolated from a smear-ripened cheese.</title>
        <authorList>
            <consortium name="US DOE Joint Genome Institute (JGI-PGF)"/>
            <person name="Walter F."/>
            <person name="Albersmeier A."/>
            <person name="Kalinowski J."/>
            <person name="Ruckert C."/>
        </authorList>
    </citation>
    <scope>NUCLEOTIDE SEQUENCE</scope>
    <source>
        <strain evidence="7">CGMCC 1.15367</strain>
    </source>
</reference>
<comment type="similarity">
    <text evidence="1">Belongs to the carbohydrate kinase PfkB family.</text>
</comment>
<dbReference type="InterPro" id="IPR029056">
    <property type="entry name" value="Ribokinase-like"/>
</dbReference>
<name>A0A917A378_9HYPH</name>
<dbReference type="GO" id="GO:0005524">
    <property type="term" value="F:ATP binding"/>
    <property type="evidence" value="ECO:0007669"/>
    <property type="project" value="UniProtKB-KW"/>
</dbReference>
<dbReference type="RefSeq" id="WP_188913348.1">
    <property type="nucleotide sequence ID" value="NZ_BMIQ01000013.1"/>
</dbReference>
<dbReference type="PANTHER" id="PTHR43085">
    <property type="entry name" value="HEXOKINASE FAMILY MEMBER"/>
    <property type="match status" value="1"/>
</dbReference>
<keyword evidence="8" id="KW-1185">Reference proteome</keyword>
<dbReference type="Proteomes" id="UP000644699">
    <property type="component" value="Unassembled WGS sequence"/>
</dbReference>
<evidence type="ECO:0000256" key="1">
    <source>
        <dbReference type="ARBA" id="ARBA00010688"/>
    </source>
</evidence>
<dbReference type="GO" id="GO:0016301">
    <property type="term" value="F:kinase activity"/>
    <property type="evidence" value="ECO:0007669"/>
    <property type="project" value="UniProtKB-KW"/>
</dbReference>
<dbReference type="InterPro" id="IPR050306">
    <property type="entry name" value="PfkB_Carbo_kinase"/>
</dbReference>
<dbReference type="AlphaFoldDB" id="A0A917A378"/>
<evidence type="ECO:0000256" key="2">
    <source>
        <dbReference type="ARBA" id="ARBA00022679"/>
    </source>
</evidence>
<proteinExistence type="inferred from homology"/>
<dbReference type="InterPro" id="IPR011611">
    <property type="entry name" value="PfkB_dom"/>
</dbReference>
<protein>
    <submittedName>
        <fullName evidence="7">Fructokinase</fullName>
    </submittedName>
</protein>
<dbReference type="SUPFAM" id="SSF53613">
    <property type="entry name" value="Ribokinase-like"/>
    <property type="match status" value="1"/>
</dbReference>
<dbReference type="CDD" id="cd01167">
    <property type="entry name" value="bac_FRK"/>
    <property type="match status" value="1"/>
</dbReference>
<sequence>MFLSCGDSLFDVFADLDADVSRINLSARIGGSALNAALGLARLGHGSAFFSKISGDLYGRRLRAFMEQEKIDQRFLIHTERNTTLAMVSLSAAGVPEYSFYTEGTADRSIAPEEVPAALPDEVAAIHIGGSYTTVSEPTASALVRLVKQEKDRRFISYDPNIRASVVPDLDIWRAKVAELVPMTALVKASDEDLSQLYPGRSIEAVLGDWVAAGASLAVCTRGEKGAVALAKSGIGASLPGISVHVVDTVGAGDTFFAMMLAKLFEDGHLSRQALESFGENELKALIGAAIRAAAVTCSRRGADLPNRADLGLPPL</sequence>